<protein>
    <submittedName>
        <fullName evidence="1">Uncharacterized protein</fullName>
    </submittedName>
</protein>
<dbReference type="EMBL" id="JAUCMV010000005">
    <property type="protein sequence ID" value="KAK0395642.1"/>
    <property type="molecule type" value="Genomic_DNA"/>
</dbReference>
<comment type="caution">
    <text evidence="1">The sequence shown here is derived from an EMBL/GenBank/DDBJ whole genome shotgun (WGS) entry which is preliminary data.</text>
</comment>
<dbReference type="AlphaFoldDB" id="A0AA39LFS3"/>
<keyword evidence="2" id="KW-1185">Reference proteome</keyword>
<gene>
    <name evidence="1" type="ORF">QR680_001370</name>
</gene>
<proteinExistence type="predicted"/>
<name>A0AA39LFS3_9BILA</name>
<dbReference type="Proteomes" id="UP001175271">
    <property type="component" value="Unassembled WGS sequence"/>
</dbReference>
<organism evidence="1 2">
    <name type="scientific">Steinernema hermaphroditum</name>
    <dbReference type="NCBI Taxonomy" id="289476"/>
    <lineage>
        <taxon>Eukaryota</taxon>
        <taxon>Metazoa</taxon>
        <taxon>Ecdysozoa</taxon>
        <taxon>Nematoda</taxon>
        <taxon>Chromadorea</taxon>
        <taxon>Rhabditida</taxon>
        <taxon>Tylenchina</taxon>
        <taxon>Panagrolaimomorpha</taxon>
        <taxon>Strongyloidoidea</taxon>
        <taxon>Steinernematidae</taxon>
        <taxon>Steinernema</taxon>
    </lineage>
</organism>
<accession>A0AA39LFS3</accession>
<reference evidence="1" key="1">
    <citation type="submission" date="2023-06" db="EMBL/GenBank/DDBJ databases">
        <title>Genomic analysis of the entomopathogenic nematode Steinernema hermaphroditum.</title>
        <authorList>
            <person name="Schwarz E.M."/>
            <person name="Heppert J.K."/>
            <person name="Baniya A."/>
            <person name="Schwartz H.T."/>
            <person name="Tan C.-H."/>
            <person name="Antoshechkin I."/>
            <person name="Sternberg P.W."/>
            <person name="Goodrich-Blair H."/>
            <person name="Dillman A.R."/>
        </authorList>
    </citation>
    <scope>NUCLEOTIDE SEQUENCE</scope>
    <source>
        <strain evidence="1">PS9179</strain>
        <tissue evidence="1">Whole animal</tissue>
    </source>
</reference>
<evidence type="ECO:0000313" key="1">
    <source>
        <dbReference type="EMBL" id="KAK0395642.1"/>
    </source>
</evidence>
<sequence>MVSVPVAPGICFYQLLTNVRLPCLHSLRLAEGINVTHYREGRLSSAPITSEPQSRAILERSCETASCKAAGKEVLRG</sequence>
<evidence type="ECO:0000313" key="2">
    <source>
        <dbReference type="Proteomes" id="UP001175271"/>
    </source>
</evidence>